<sequence length="338" mass="34049">METRTMTEPSYTDPAYPEPPSGPPGYAEPVLSPPLWFEALDEARAEAAPRFGSAPPAATAAPNLLKPPPVPVNRMPMAPPPVGLPDPPVAAPRPAPGAPPIPADPDAEDLFGWDFDQSAAAEPLWPDEQLPPWRKLWFKVTVVVTVLLVAGVAAVFVLADDPKEAPPPPAPSQAPAVAVDPQNLAALQPRDVAAAAYEGRLQVTWSAPERTDGVVGYFAASQTPAGDLLDRVLVDNGELVAVFSGPAAAADACVVVTTVVRGEPALMLAKSEPVCPGKPASPAPSGGASPAPGASAPAGSAPASAPPASAPPASAPAGAAPGEGSSDDQMMPGTVPGE</sequence>
<feature type="compositionally biased region" description="Low complexity" evidence="1">
    <location>
        <begin position="315"/>
        <end position="324"/>
    </location>
</feature>
<feature type="compositionally biased region" description="Polar residues" evidence="1">
    <location>
        <begin position="1"/>
        <end position="10"/>
    </location>
</feature>
<keyword evidence="2" id="KW-1133">Transmembrane helix</keyword>
<feature type="region of interest" description="Disordered" evidence="1">
    <location>
        <begin position="271"/>
        <end position="338"/>
    </location>
</feature>
<evidence type="ECO:0008006" key="5">
    <source>
        <dbReference type="Google" id="ProtNLM"/>
    </source>
</evidence>
<feature type="compositionally biased region" description="Low complexity" evidence="1">
    <location>
        <begin position="283"/>
        <end position="303"/>
    </location>
</feature>
<protein>
    <recommendedName>
        <fullName evidence="5">Fibronectin type-III domain-containing protein</fullName>
    </recommendedName>
</protein>
<gene>
    <name evidence="3" type="ORF">GCM10023205_38910</name>
</gene>
<evidence type="ECO:0000256" key="1">
    <source>
        <dbReference type="SAM" id="MobiDB-lite"/>
    </source>
</evidence>
<keyword evidence="2" id="KW-0812">Transmembrane</keyword>
<feature type="transmembrane region" description="Helical" evidence="2">
    <location>
        <begin position="136"/>
        <end position="159"/>
    </location>
</feature>
<evidence type="ECO:0000256" key="2">
    <source>
        <dbReference type="SAM" id="Phobius"/>
    </source>
</evidence>
<name>A0ABP9HFR0_9ACTN</name>
<feature type="compositionally biased region" description="Pro residues" evidence="1">
    <location>
        <begin position="304"/>
        <end position="314"/>
    </location>
</feature>
<keyword evidence="4" id="KW-1185">Reference proteome</keyword>
<accession>A0ABP9HFR0</accession>
<keyword evidence="2" id="KW-0472">Membrane</keyword>
<feature type="compositionally biased region" description="Low complexity" evidence="1">
    <location>
        <begin position="54"/>
        <end position="64"/>
    </location>
</feature>
<feature type="region of interest" description="Disordered" evidence="1">
    <location>
        <begin position="1"/>
        <end position="31"/>
    </location>
</feature>
<evidence type="ECO:0000313" key="4">
    <source>
        <dbReference type="Proteomes" id="UP001500466"/>
    </source>
</evidence>
<dbReference type="EMBL" id="BAABHS010000013">
    <property type="protein sequence ID" value="GAA4969765.1"/>
    <property type="molecule type" value="Genomic_DNA"/>
</dbReference>
<evidence type="ECO:0000313" key="3">
    <source>
        <dbReference type="EMBL" id="GAA4969765.1"/>
    </source>
</evidence>
<reference evidence="4" key="1">
    <citation type="journal article" date="2019" name="Int. J. Syst. Evol. Microbiol.">
        <title>The Global Catalogue of Microorganisms (GCM) 10K type strain sequencing project: providing services to taxonomists for standard genome sequencing and annotation.</title>
        <authorList>
            <consortium name="The Broad Institute Genomics Platform"/>
            <consortium name="The Broad Institute Genome Sequencing Center for Infectious Disease"/>
            <person name="Wu L."/>
            <person name="Ma J."/>
        </authorList>
    </citation>
    <scope>NUCLEOTIDE SEQUENCE [LARGE SCALE GENOMIC DNA]</scope>
    <source>
        <strain evidence="4">JCM 17986</strain>
    </source>
</reference>
<dbReference type="Proteomes" id="UP001500466">
    <property type="component" value="Unassembled WGS sequence"/>
</dbReference>
<comment type="caution">
    <text evidence="3">The sequence shown here is derived from an EMBL/GenBank/DDBJ whole genome shotgun (WGS) entry which is preliminary data.</text>
</comment>
<proteinExistence type="predicted"/>
<feature type="compositionally biased region" description="Pro residues" evidence="1">
    <location>
        <begin position="65"/>
        <end position="98"/>
    </location>
</feature>
<organism evidence="3 4">
    <name type="scientific">Yinghuangia aomiensis</name>
    <dbReference type="NCBI Taxonomy" id="676205"/>
    <lineage>
        <taxon>Bacteria</taxon>
        <taxon>Bacillati</taxon>
        <taxon>Actinomycetota</taxon>
        <taxon>Actinomycetes</taxon>
        <taxon>Kitasatosporales</taxon>
        <taxon>Streptomycetaceae</taxon>
        <taxon>Yinghuangia</taxon>
    </lineage>
</organism>
<feature type="region of interest" description="Disordered" evidence="1">
    <location>
        <begin position="47"/>
        <end position="98"/>
    </location>
</feature>